<name>A0A0J8DCM9_CLOCY</name>
<dbReference type="InterPro" id="IPR011006">
    <property type="entry name" value="CheY-like_superfamily"/>
</dbReference>
<reference evidence="5 6" key="1">
    <citation type="submission" date="2015-06" db="EMBL/GenBank/DDBJ databases">
        <title>Draft genome sequence of the purine-degrading Clostridium cylindrosporum HC-1 (DSM 605).</title>
        <authorList>
            <person name="Poehlein A."/>
            <person name="Schiel-Bengelsdorf B."/>
            <person name="Bengelsdorf F."/>
            <person name="Daniel R."/>
            <person name="Duerre P."/>
        </authorList>
    </citation>
    <scope>NUCLEOTIDE SEQUENCE [LARGE SCALE GENOMIC DNA]</scope>
    <source>
        <strain evidence="5 6">DSM 605</strain>
    </source>
</reference>
<keyword evidence="3" id="KW-0597">Phosphoprotein</keyword>
<dbReference type="SUPFAM" id="SSF52172">
    <property type="entry name" value="CheY-like"/>
    <property type="match status" value="1"/>
</dbReference>
<evidence type="ECO:0000313" key="5">
    <source>
        <dbReference type="EMBL" id="KMT22009.1"/>
    </source>
</evidence>
<dbReference type="InterPro" id="IPR052048">
    <property type="entry name" value="ST_Response_Regulator"/>
</dbReference>
<dbReference type="OrthoDB" id="9779069at2"/>
<dbReference type="Pfam" id="PF00072">
    <property type="entry name" value="Response_reg"/>
    <property type="match status" value="1"/>
</dbReference>
<evidence type="ECO:0000256" key="1">
    <source>
        <dbReference type="ARBA" id="ARBA00018672"/>
    </source>
</evidence>
<feature type="domain" description="Response regulatory" evidence="4">
    <location>
        <begin position="5"/>
        <end position="120"/>
    </location>
</feature>
<feature type="modified residue" description="4-aspartylphosphate" evidence="3">
    <location>
        <position position="55"/>
    </location>
</feature>
<dbReference type="SMART" id="SM00448">
    <property type="entry name" value="REC"/>
    <property type="match status" value="1"/>
</dbReference>
<dbReference type="PANTHER" id="PTHR43228:SF1">
    <property type="entry name" value="TWO-COMPONENT RESPONSE REGULATOR ARR22"/>
    <property type="match status" value="1"/>
</dbReference>
<evidence type="ECO:0000256" key="3">
    <source>
        <dbReference type="PROSITE-ProRule" id="PRU00169"/>
    </source>
</evidence>
<evidence type="ECO:0000256" key="2">
    <source>
        <dbReference type="ARBA" id="ARBA00024867"/>
    </source>
</evidence>
<dbReference type="PROSITE" id="PS50110">
    <property type="entry name" value="RESPONSE_REGULATORY"/>
    <property type="match status" value="1"/>
</dbReference>
<dbReference type="InterPro" id="IPR001789">
    <property type="entry name" value="Sig_transdc_resp-reg_receiver"/>
</dbReference>
<keyword evidence="6" id="KW-1185">Reference proteome</keyword>
<protein>
    <recommendedName>
        <fullName evidence="1">Stage 0 sporulation protein A homolog</fullName>
    </recommendedName>
</protein>
<dbReference type="PATRIC" id="fig|1121307.3.peg.1634"/>
<dbReference type="STRING" id="1121307.CLCY_3c02800"/>
<dbReference type="Gene3D" id="3.40.50.2300">
    <property type="match status" value="1"/>
</dbReference>
<dbReference type="EMBL" id="LFVU01000026">
    <property type="protein sequence ID" value="KMT22009.1"/>
    <property type="molecule type" value="Genomic_DNA"/>
</dbReference>
<evidence type="ECO:0000313" key="6">
    <source>
        <dbReference type="Proteomes" id="UP000036756"/>
    </source>
</evidence>
<dbReference type="GO" id="GO:0000160">
    <property type="term" value="P:phosphorelay signal transduction system"/>
    <property type="evidence" value="ECO:0007669"/>
    <property type="project" value="InterPro"/>
</dbReference>
<dbReference type="AlphaFoldDB" id="A0A0J8DCM9"/>
<organism evidence="5 6">
    <name type="scientific">Clostridium cylindrosporum DSM 605</name>
    <dbReference type="NCBI Taxonomy" id="1121307"/>
    <lineage>
        <taxon>Bacteria</taxon>
        <taxon>Bacillati</taxon>
        <taxon>Bacillota</taxon>
        <taxon>Clostridia</taxon>
        <taxon>Eubacteriales</taxon>
        <taxon>Clostridiaceae</taxon>
        <taxon>Clostridium</taxon>
    </lineage>
</organism>
<proteinExistence type="predicted"/>
<sequence>MESNRILIVDDSPMIHSIIKRALEPNGFVVCGCAKNGKQGIEQFNELNPDLITMDITMPIMDGLCASREIMNINPNANILMLSAMGDEEVMSEAKGIGVKHFLKKPFKEDEMLEAVRNILKG</sequence>
<dbReference type="RefSeq" id="WP_048570642.1">
    <property type="nucleotide sequence ID" value="NZ_LFVU01000026.1"/>
</dbReference>
<dbReference type="Proteomes" id="UP000036756">
    <property type="component" value="Unassembled WGS sequence"/>
</dbReference>
<accession>A0A0J8DCM9</accession>
<gene>
    <name evidence="5" type="primary">cheY</name>
    <name evidence="5" type="ORF">CLCY_3c02800</name>
</gene>
<comment type="caution">
    <text evidence="5">The sequence shown here is derived from an EMBL/GenBank/DDBJ whole genome shotgun (WGS) entry which is preliminary data.</text>
</comment>
<dbReference type="PANTHER" id="PTHR43228">
    <property type="entry name" value="TWO-COMPONENT RESPONSE REGULATOR"/>
    <property type="match status" value="1"/>
</dbReference>
<evidence type="ECO:0000259" key="4">
    <source>
        <dbReference type="PROSITE" id="PS50110"/>
    </source>
</evidence>
<comment type="function">
    <text evidence="2">May play the central regulatory role in sporulation. It may be an element of the effector pathway responsible for the activation of sporulation genes in response to nutritional stress. Spo0A may act in concert with spo0H (a sigma factor) to control the expression of some genes that are critical to the sporulation process.</text>
</comment>